<dbReference type="OrthoDB" id="6437547at2759"/>
<dbReference type="Proteomes" id="UP000886998">
    <property type="component" value="Unassembled WGS sequence"/>
</dbReference>
<dbReference type="AlphaFoldDB" id="A0A8X6IXG4"/>
<proteinExistence type="predicted"/>
<dbReference type="EMBL" id="BMAV01028048">
    <property type="protein sequence ID" value="GFS64522.1"/>
    <property type="molecule type" value="Genomic_DNA"/>
</dbReference>
<name>A0A8X6IXG4_9ARAC</name>
<gene>
    <name evidence="1" type="ORF">TNIN_123351</name>
</gene>
<reference evidence="1" key="1">
    <citation type="submission" date="2020-08" db="EMBL/GenBank/DDBJ databases">
        <title>Multicomponent nature underlies the extraordinary mechanical properties of spider dragline silk.</title>
        <authorList>
            <person name="Kono N."/>
            <person name="Nakamura H."/>
            <person name="Mori M."/>
            <person name="Yoshida Y."/>
            <person name="Ohtoshi R."/>
            <person name="Malay A.D."/>
            <person name="Moran D.A.P."/>
            <person name="Tomita M."/>
            <person name="Numata K."/>
            <person name="Arakawa K."/>
        </authorList>
    </citation>
    <scope>NUCLEOTIDE SEQUENCE</scope>
</reference>
<sequence length="82" mass="8892">MCCDVLLRRVSYSAGFSPVVGNGGHAEDKSGQVDRQGSGMCMVNVPFDWMSSGHPGIDLSNLPRVHAGTTHLIVCTDRFTRR</sequence>
<evidence type="ECO:0000313" key="1">
    <source>
        <dbReference type="EMBL" id="GFS64522.1"/>
    </source>
</evidence>
<accession>A0A8X6IXG4</accession>
<evidence type="ECO:0000313" key="2">
    <source>
        <dbReference type="Proteomes" id="UP000886998"/>
    </source>
</evidence>
<keyword evidence="2" id="KW-1185">Reference proteome</keyword>
<organism evidence="1 2">
    <name type="scientific">Trichonephila inaurata madagascariensis</name>
    <dbReference type="NCBI Taxonomy" id="2747483"/>
    <lineage>
        <taxon>Eukaryota</taxon>
        <taxon>Metazoa</taxon>
        <taxon>Ecdysozoa</taxon>
        <taxon>Arthropoda</taxon>
        <taxon>Chelicerata</taxon>
        <taxon>Arachnida</taxon>
        <taxon>Araneae</taxon>
        <taxon>Araneomorphae</taxon>
        <taxon>Entelegynae</taxon>
        <taxon>Araneoidea</taxon>
        <taxon>Nephilidae</taxon>
        <taxon>Trichonephila</taxon>
        <taxon>Trichonephila inaurata</taxon>
    </lineage>
</organism>
<comment type="caution">
    <text evidence="1">The sequence shown here is derived from an EMBL/GenBank/DDBJ whole genome shotgun (WGS) entry which is preliminary data.</text>
</comment>
<protein>
    <submittedName>
        <fullName evidence="1">Uncharacterized protein</fullName>
    </submittedName>
</protein>